<keyword evidence="2" id="KW-1185">Reference proteome</keyword>
<evidence type="ECO:0000313" key="2">
    <source>
        <dbReference type="Proteomes" id="UP000789375"/>
    </source>
</evidence>
<dbReference type="Proteomes" id="UP000789375">
    <property type="component" value="Unassembled WGS sequence"/>
</dbReference>
<name>A0A9N9DBJ4_FUNMO</name>
<accession>A0A9N9DBJ4</accession>
<organism evidence="1 2">
    <name type="scientific">Funneliformis mosseae</name>
    <name type="common">Endomycorrhizal fungus</name>
    <name type="synonym">Glomus mosseae</name>
    <dbReference type="NCBI Taxonomy" id="27381"/>
    <lineage>
        <taxon>Eukaryota</taxon>
        <taxon>Fungi</taxon>
        <taxon>Fungi incertae sedis</taxon>
        <taxon>Mucoromycota</taxon>
        <taxon>Glomeromycotina</taxon>
        <taxon>Glomeromycetes</taxon>
        <taxon>Glomerales</taxon>
        <taxon>Glomeraceae</taxon>
        <taxon>Funneliformis</taxon>
    </lineage>
</organism>
<gene>
    <name evidence="1" type="ORF">FMOSSE_LOCUS10412</name>
</gene>
<reference evidence="1" key="1">
    <citation type="submission" date="2021-06" db="EMBL/GenBank/DDBJ databases">
        <authorList>
            <person name="Kallberg Y."/>
            <person name="Tangrot J."/>
            <person name="Rosling A."/>
        </authorList>
    </citation>
    <scope>NUCLEOTIDE SEQUENCE</scope>
    <source>
        <strain evidence="1">87-6 pot B 2015</strain>
    </source>
</reference>
<dbReference type="EMBL" id="CAJVPP010003450">
    <property type="protein sequence ID" value="CAG8629554.1"/>
    <property type="molecule type" value="Genomic_DNA"/>
</dbReference>
<proteinExistence type="predicted"/>
<sequence length="75" mass="8547">ASDETSNLRLKSSSNFLAQFSDKSDLASSVTNSRMRLLIENFDSIMRFIGYKKVLNNQKVDLSSDRKSFGKNEKH</sequence>
<comment type="caution">
    <text evidence="1">The sequence shown here is derived from an EMBL/GenBank/DDBJ whole genome shotgun (WGS) entry which is preliminary data.</text>
</comment>
<evidence type="ECO:0000313" key="1">
    <source>
        <dbReference type="EMBL" id="CAG8629554.1"/>
    </source>
</evidence>
<protein>
    <submittedName>
        <fullName evidence="1">3661_t:CDS:1</fullName>
    </submittedName>
</protein>
<dbReference type="AlphaFoldDB" id="A0A9N9DBJ4"/>
<feature type="non-terminal residue" evidence="1">
    <location>
        <position position="1"/>
    </location>
</feature>